<dbReference type="Pfam" id="PF01381">
    <property type="entry name" value="HTH_3"/>
    <property type="match status" value="1"/>
</dbReference>
<name>A0A173RGD4_9FIRM</name>
<evidence type="ECO:0000259" key="1">
    <source>
        <dbReference type="PROSITE" id="PS50943"/>
    </source>
</evidence>
<organism evidence="2 3">
    <name type="scientific">Roseburia inulinivorans</name>
    <dbReference type="NCBI Taxonomy" id="360807"/>
    <lineage>
        <taxon>Bacteria</taxon>
        <taxon>Bacillati</taxon>
        <taxon>Bacillota</taxon>
        <taxon>Clostridia</taxon>
        <taxon>Lachnospirales</taxon>
        <taxon>Lachnospiraceae</taxon>
        <taxon>Roseburia</taxon>
    </lineage>
</organism>
<dbReference type="PANTHER" id="PTHR37038">
    <property type="entry name" value="TRANSCRIPTIONAL REGULATOR-RELATED"/>
    <property type="match status" value="1"/>
</dbReference>
<dbReference type="InterPro" id="IPR010982">
    <property type="entry name" value="Lambda_DNA-bd_dom_sf"/>
</dbReference>
<dbReference type="AlphaFoldDB" id="A0A173RGD4"/>
<dbReference type="GO" id="GO:0003677">
    <property type="term" value="F:DNA binding"/>
    <property type="evidence" value="ECO:0007669"/>
    <property type="project" value="InterPro"/>
</dbReference>
<dbReference type="Gene3D" id="1.25.40.10">
    <property type="entry name" value="Tetratricopeptide repeat domain"/>
    <property type="match status" value="1"/>
</dbReference>
<reference evidence="2 3" key="1">
    <citation type="submission" date="2015-09" db="EMBL/GenBank/DDBJ databases">
        <authorList>
            <consortium name="Pathogen Informatics"/>
        </authorList>
    </citation>
    <scope>NUCLEOTIDE SEQUENCE [LARGE SCALE GENOMIC DNA]</scope>
    <source>
        <strain evidence="2 3">2789STDY5608887</strain>
    </source>
</reference>
<dbReference type="InterPro" id="IPR001387">
    <property type="entry name" value="Cro/C1-type_HTH"/>
</dbReference>
<evidence type="ECO:0000313" key="3">
    <source>
        <dbReference type="Proteomes" id="UP000095453"/>
    </source>
</evidence>
<sequence>MKEIFLGEVIRQRRLELGLTQEELCEGICEPMTISRFENGRQTPSRNRIKALLQRLGLPDDRFFGLLSAKEVQISNLEKKIISCHVRFERATLEEKSKIREDTFAKHKELESLIDKDDTLSRQLILRSKYLLGTENGPYSLDAGLSILLEAMHLTSPKFDLNQIGQGLYTENEIKLINNMANCYIRAGHHYDAIDILKPLFRYLQVNLKNIPPNRAQIPMVAFNYARELEIVKRYDDAIEIAEYARKICIDYGVYTSLSGILMILAECYYHLEDFEKSIELYRQSYYLFKIIEDDRNLIIIKTEAKEFLDLELD</sequence>
<dbReference type="SUPFAM" id="SSF48452">
    <property type="entry name" value="TPR-like"/>
    <property type="match status" value="1"/>
</dbReference>
<dbReference type="InterPro" id="IPR053163">
    <property type="entry name" value="HTH-type_regulator_Rgg"/>
</dbReference>
<dbReference type="EMBL" id="CYXX01000002">
    <property type="protein sequence ID" value="CUM76857.1"/>
    <property type="molecule type" value="Genomic_DNA"/>
</dbReference>
<gene>
    <name evidence="2" type="ORF">ERS852444_00397</name>
</gene>
<dbReference type="PROSITE" id="PS50943">
    <property type="entry name" value="HTH_CROC1"/>
    <property type="match status" value="1"/>
</dbReference>
<evidence type="ECO:0000313" key="2">
    <source>
        <dbReference type="EMBL" id="CUM76857.1"/>
    </source>
</evidence>
<dbReference type="SMART" id="SM00530">
    <property type="entry name" value="HTH_XRE"/>
    <property type="match status" value="1"/>
</dbReference>
<dbReference type="PANTHER" id="PTHR37038:SF14">
    <property type="entry name" value="TRANSCRIPTIONAL ACTIVATOR"/>
    <property type="match status" value="1"/>
</dbReference>
<proteinExistence type="predicted"/>
<dbReference type="Proteomes" id="UP000095453">
    <property type="component" value="Unassembled WGS sequence"/>
</dbReference>
<accession>A0A173RGD4</accession>
<dbReference type="InterPro" id="IPR011990">
    <property type="entry name" value="TPR-like_helical_dom_sf"/>
</dbReference>
<dbReference type="CDD" id="cd00093">
    <property type="entry name" value="HTH_XRE"/>
    <property type="match status" value="1"/>
</dbReference>
<dbReference type="SUPFAM" id="SSF47413">
    <property type="entry name" value="lambda repressor-like DNA-binding domains"/>
    <property type="match status" value="1"/>
</dbReference>
<feature type="domain" description="HTH cro/C1-type" evidence="1">
    <location>
        <begin position="10"/>
        <end position="63"/>
    </location>
</feature>
<dbReference type="RefSeq" id="WP_055167592.1">
    <property type="nucleotide sequence ID" value="NZ_CYXX01000002.1"/>
</dbReference>
<protein>
    <submittedName>
        <fullName evidence="2">Helix-turn-helix domain</fullName>
    </submittedName>
</protein>